<reference evidence="10 11" key="1">
    <citation type="submission" date="2017-04" db="EMBL/GenBank/DDBJ databases">
        <authorList>
            <person name="Afonso C.L."/>
            <person name="Miller P.J."/>
            <person name="Scott M.A."/>
            <person name="Spackman E."/>
            <person name="Goraichik I."/>
            <person name="Dimitrov K.M."/>
            <person name="Suarez D.L."/>
            <person name="Swayne D.E."/>
        </authorList>
    </citation>
    <scope>NUCLEOTIDE SEQUENCE [LARGE SCALE GENOMIC DNA]</scope>
    <source>
        <strain evidence="10 11">DSM 23236</strain>
    </source>
</reference>
<dbReference type="SMART" id="SM01057">
    <property type="entry name" value="Carb_anhydrase"/>
    <property type="match status" value="1"/>
</dbReference>
<dbReference type="STRING" id="1121001.SAMN02745857_01966"/>
<dbReference type="CDD" id="cd03124">
    <property type="entry name" value="alpha_CA_prokaryotic_like"/>
    <property type="match status" value="1"/>
</dbReference>
<accession>A0A1W1XMP5</accession>
<organism evidence="10 11">
    <name type="scientific">Andreprevotia lacus DSM 23236</name>
    <dbReference type="NCBI Taxonomy" id="1121001"/>
    <lineage>
        <taxon>Bacteria</taxon>
        <taxon>Pseudomonadati</taxon>
        <taxon>Pseudomonadota</taxon>
        <taxon>Betaproteobacteria</taxon>
        <taxon>Neisseriales</taxon>
        <taxon>Chitinibacteraceae</taxon>
        <taxon>Andreprevotia</taxon>
    </lineage>
</organism>
<keyword evidence="8" id="KW-0732">Signal</keyword>
<dbReference type="InterPro" id="IPR041891">
    <property type="entry name" value="Alpha_CA_prokaryot-like"/>
</dbReference>
<dbReference type="Gene3D" id="3.10.200.10">
    <property type="entry name" value="Alpha carbonic anhydrase"/>
    <property type="match status" value="1"/>
</dbReference>
<dbReference type="PANTHER" id="PTHR18952:SF265">
    <property type="entry name" value="CARBONIC ANHYDRASE"/>
    <property type="match status" value="1"/>
</dbReference>
<dbReference type="GO" id="GO:0004089">
    <property type="term" value="F:carbonate dehydratase activity"/>
    <property type="evidence" value="ECO:0007669"/>
    <property type="project" value="UniProtKB-EC"/>
</dbReference>
<evidence type="ECO:0000256" key="2">
    <source>
        <dbReference type="ARBA" id="ARBA00012925"/>
    </source>
</evidence>
<dbReference type="EMBL" id="FWXD01000010">
    <property type="protein sequence ID" value="SMC24801.1"/>
    <property type="molecule type" value="Genomic_DNA"/>
</dbReference>
<evidence type="ECO:0000313" key="11">
    <source>
        <dbReference type="Proteomes" id="UP000192761"/>
    </source>
</evidence>
<dbReference type="EC" id="4.2.1.1" evidence="2"/>
<dbReference type="PANTHER" id="PTHR18952">
    <property type="entry name" value="CARBONIC ANHYDRASE"/>
    <property type="match status" value="1"/>
</dbReference>
<dbReference type="SUPFAM" id="SSF51069">
    <property type="entry name" value="Carbonic anhydrase"/>
    <property type="match status" value="1"/>
</dbReference>
<evidence type="ECO:0000256" key="5">
    <source>
        <dbReference type="ARBA" id="ARBA00023239"/>
    </source>
</evidence>
<proteinExistence type="inferred from homology"/>
<dbReference type="GO" id="GO:0008270">
    <property type="term" value="F:zinc ion binding"/>
    <property type="evidence" value="ECO:0007669"/>
    <property type="project" value="InterPro"/>
</dbReference>
<sequence length="272" mass="30110">MRLFALLALVLSTAAMASDPHAAPKPAASAEKHAPAKATHAAEPHDPKHWTYDGSTGPGYWADLDPANTLCRSGQQQSPIDVSTVYAQRLEPLTLRYMPGNVTTLNNGHTIQHNVEPGSFLEIGADRYQLLQFHFHTPSEEAIAGRRYPMVIHFVHKNDAGQLAVIAVFLKQGKDEQRTLKSLWKKFPASGETDSDSHLLVNPQALMPARLDYWTLMGSLTTPPCSEGVRWIILKTPITVSARQLAQFRKLFPMNARPLQPLRQRAILDAQG</sequence>
<feature type="domain" description="Alpha-carbonic anhydrase" evidence="9">
    <location>
        <begin position="48"/>
        <end position="271"/>
    </location>
</feature>
<keyword evidence="3" id="KW-0479">Metal-binding</keyword>
<dbReference type="RefSeq" id="WP_084090625.1">
    <property type="nucleotide sequence ID" value="NZ_FWXD01000010.1"/>
</dbReference>
<evidence type="ECO:0000256" key="8">
    <source>
        <dbReference type="SAM" id="SignalP"/>
    </source>
</evidence>
<dbReference type="InterPro" id="IPR001148">
    <property type="entry name" value="CA_dom"/>
</dbReference>
<keyword evidence="5" id="KW-0456">Lyase</keyword>
<name>A0A1W1XMP5_9NEIS</name>
<dbReference type="Pfam" id="PF00194">
    <property type="entry name" value="Carb_anhydrase"/>
    <property type="match status" value="1"/>
</dbReference>
<feature type="signal peptide" evidence="8">
    <location>
        <begin position="1"/>
        <end position="17"/>
    </location>
</feature>
<feature type="compositionally biased region" description="Basic and acidic residues" evidence="7">
    <location>
        <begin position="30"/>
        <end position="51"/>
    </location>
</feature>
<evidence type="ECO:0000256" key="1">
    <source>
        <dbReference type="ARBA" id="ARBA00010718"/>
    </source>
</evidence>
<dbReference type="InterPro" id="IPR023561">
    <property type="entry name" value="Carbonic_anhydrase_a-class"/>
</dbReference>
<gene>
    <name evidence="10" type="ORF">SAMN02745857_01966</name>
</gene>
<feature type="region of interest" description="Disordered" evidence="7">
    <location>
        <begin position="19"/>
        <end position="52"/>
    </location>
</feature>
<comment type="catalytic activity">
    <reaction evidence="6">
        <text>hydrogencarbonate + H(+) = CO2 + H2O</text>
        <dbReference type="Rhea" id="RHEA:10748"/>
        <dbReference type="ChEBI" id="CHEBI:15377"/>
        <dbReference type="ChEBI" id="CHEBI:15378"/>
        <dbReference type="ChEBI" id="CHEBI:16526"/>
        <dbReference type="ChEBI" id="CHEBI:17544"/>
        <dbReference type="EC" id="4.2.1.1"/>
    </reaction>
</comment>
<feature type="compositionally biased region" description="Low complexity" evidence="7">
    <location>
        <begin position="19"/>
        <end position="29"/>
    </location>
</feature>
<comment type="similarity">
    <text evidence="1">Belongs to the alpha-carbonic anhydrase family.</text>
</comment>
<protein>
    <recommendedName>
        <fullName evidence="2">carbonic anhydrase</fullName>
        <ecNumber evidence="2">4.2.1.1</ecNumber>
    </recommendedName>
</protein>
<dbReference type="AlphaFoldDB" id="A0A1W1XMP5"/>
<evidence type="ECO:0000313" key="10">
    <source>
        <dbReference type="EMBL" id="SMC24801.1"/>
    </source>
</evidence>
<keyword evidence="4" id="KW-0862">Zinc</keyword>
<evidence type="ECO:0000256" key="7">
    <source>
        <dbReference type="SAM" id="MobiDB-lite"/>
    </source>
</evidence>
<evidence type="ECO:0000259" key="9">
    <source>
        <dbReference type="PROSITE" id="PS51144"/>
    </source>
</evidence>
<dbReference type="InterPro" id="IPR036398">
    <property type="entry name" value="CA_dom_sf"/>
</dbReference>
<feature type="chain" id="PRO_5013207106" description="carbonic anhydrase" evidence="8">
    <location>
        <begin position="18"/>
        <end position="272"/>
    </location>
</feature>
<dbReference type="Proteomes" id="UP000192761">
    <property type="component" value="Unassembled WGS sequence"/>
</dbReference>
<keyword evidence="11" id="KW-1185">Reference proteome</keyword>
<evidence type="ECO:0000256" key="4">
    <source>
        <dbReference type="ARBA" id="ARBA00022833"/>
    </source>
</evidence>
<dbReference type="PROSITE" id="PS51144">
    <property type="entry name" value="ALPHA_CA_2"/>
    <property type="match status" value="1"/>
</dbReference>
<evidence type="ECO:0000256" key="3">
    <source>
        <dbReference type="ARBA" id="ARBA00022723"/>
    </source>
</evidence>
<evidence type="ECO:0000256" key="6">
    <source>
        <dbReference type="ARBA" id="ARBA00048348"/>
    </source>
</evidence>